<evidence type="ECO:0000256" key="1">
    <source>
        <dbReference type="SAM" id="Coils"/>
    </source>
</evidence>
<feature type="coiled-coil region" evidence="1">
    <location>
        <begin position="64"/>
        <end position="98"/>
    </location>
</feature>
<proteinExistence type="predicted"/>
<evidence type="ECO:0008006" key="4">
    <source>
        <dbReference type="Google" id="ProtNLM"/>
    </source>
</evidence>
<name>A0ABM5N8A7_EMTOG</name>
<gene>
    <name evidence="2" type="ORF">Emtol_0128</name>
</gene>
<dbReference type="RefSeq" id="WP_015031171.1">
    <property type="nucleotide sequence ID" value="NC_018749.1"/>
</dbReference>
<evidence type="ECO:0000313" key="2">
    <source>
        <dbReference type="EMBL" id="AFK05646.1"/>
    </source>
</evidence>
<keyword evidence="2" id="KW-0614">Plasmid</keyword>
<evidence type="ECO:0000313" key="3">
    <source>
        <dbReference type="Proteomes" id="UP000002875"/>
    </source>
</evidence>
<dbReference type="EMBL" id="CP002963">
    <property type="protein sequence ID" value="AFK05646.1"/>
    <property type="molecule type" value="Genomic_DNA"/>
</dbReference>
<accession>A0ABM5N8A7</accession>
<organism evidence="2 3">
    <name type="scientific">Emticicia oligotrophica (strain DSM 17448 / CIP 109782 / MTCC 6937 / GPTSA100-15)</name>
    <dbReference type="NCBI Taxonomy" id="929562"/>
    <lineage>
        <taxon>Bacteria</taxon>
        <taxon>Pseudomonadati</taxon>
        <taxon>Bacteroidota</taxon>
        <taxon>Cytophagia</taxon>
        <taxon>Cytophagales</taxon>
        <taxon>Leadbetterellaceae</taxon>
        <taxon>Emticicia</taxon>
    </lineage>
</organism>
<keyword evidence="3" id="KW-1185">Reference proteome</keyword>
<dbReference type="Proteomes" id="UP000002875">
    <property type="component" value="Plasmid pEMTOL02"/>
</dbReference>
<sequence length="128" mass="15394">MIIKYLQRNKKNRNFIPYLRKVVESYRAGLVSSTELKTGLQMDFKRVRHLNRWYFKHRVLPLLKPKKTKKMKSENARIKELEAKIKLLEKEKEFFKLKAVAWETLVDVAEETMNISIKKKFAPKRLKS</sequence>
<keyword evidence="1" id="KW-0175">Coiled coil</keyword>
<protein>
    <recommendedName>
        <fullName evidence="4">Transposase</fullName>
    </recommendedName>
</protein>
<reference evidence="2 3" key="1">
    <citation type="submission" date="2011-07" db="EMBL/GenBank/DDBJ databases">
        <title>The complete genome of plasmid 2 of Emticicia oligotrophica DSM 17448.</title>
        <authorList>
            <consortium name="US DOE Joint Genome Institute (JGI-PGF)"/>
            <person name="Lucas S."/>
            <person name="Han J."/>
            <person name="Lapidus A."/>
            <person name="Bruce D."/>
            <person name="Goodwin L."/>
            <person name="Pitluck S."/>
            <person name="Peters L."/>
            <person name="Kyrpides N."/>
            <person name="Mavromatis K."/>
            <person name="Ivanova N."/>
            <person name="Ovchinnikova G."/>
            <person name="Teshima H."/>
            <person name="Detter J.C."/>
            <person name="Tapia R."/>
            <person name="Han C."/>
            <person name="Land M."/>
            <person name="Hauser L."/>
            <person name="Markowitz V."/>
            <person name="Cheng J.-F."/>
            <person name="Hugenholtz P."/>
            <person name="Woyke T."/>
            <person name="Wu D."/>
            <person name="Tindall B."/>
            <person name="Pomrenke H."/>
            <person name="Brambilla E."/>
            <person name="Klenk H.-P."/>
            <person name="Eisen J.A."/>
        </authorList>
    </citation>
    <scope>NUCLEOTIDE SEQUENCE [LARGE SCALE GENOMIC DNA]</scope>
    <source>
        <strain evidence="3">DSM 17448 / GPTSA100-15</strain>
        <plasmid evidence="2 3">pEMTOL02</plasmid>
    </source>
</reference>
<geneLocation type="plasmid" evidence="2 3">
    <name>pEMTOL02</name>
</geneLocation>